<dbReference type="InterPro" id="IPR020094">
    <property type="entry name" value="TruA/RsuA/RluB/E/F_N"/>
</dbReference>
<geneLocation type="mitochondrion" evidence="5"/>
<dbReference type="OrthoDB" id="440619at2759"/>
<keyword evidence="2" id="KW-0694">RNA-binding</keyword>
<keyword evidence="6" id="KW-1185">Reference proteome</keyword>
<evidence type="ECO:0000313" key="7">
    <source>
        <dbReference type="Proteomes" id="UP000290189"/>
    </source>
</evidence>
<dbReference type="SUPFAM" id="SSF55174">
    <property type="entry name" value="Alpha-L RNA-binding motif"/>
    <property type="match status" value="1"/>
</dbReference>
<dbReference type="CDD" id="cd00165">
    <property type="entry name" value="S4"/>
    <property type="match status" value="1"/>
</dbReference>
<dbReference type="InterPro" id="IPR042092">
    <property type="entry name" value="PsdUridine_s_RsuA/RluB/E/F_cat"/>
</dbReference>
<dbReference type="InterPro" id="IPR002942">
    <property type="entry name" value="S4_RNA-bd"/>
</dbReference>
<organism evidence="4 6">
    <name type="scientific">Plasmodiophora brassicae</name>
    <name type="common">Clubroot disease agent</name>
    <dbReference type="NCBI Taxonomy" id="37360"/>
    <lineage>
        <taxon>Eukaryota</taxon>
        <taxon>Sar</taxon>
        <taxon>Rhizaria</taxon>
        <taxon>Endomyxa</taxon>
        <taxon>Phytomyxea</taxon>
        <taxon>Plasmodiophorida</taxon>
        <taxon>Plasmodiophoridae</taxon>
        <taxon>Plasmodiophora</taxon>
    </lineage>
</organism>
<dbReference type="AlphaFoldDB" id="A0A0G4J8J8"/>
<dbReference type="Pfam" id="PF00849">
    <property type="entry name" value="PseudoU_synth_2"/>
    <property type="match status" value="1"/>
</dbReference>
<reference evidence="4 6" key="1">
    <citation type="submission" date="2015-02" db="EMBL/GenBank/DDBJ databases">
        <authorList>
            <person name="Chooi Y.-H."/>
        </authorList>
    </citation>
    <scope>NUCLEOTIDE SEQUENCE [LARGE SCALE GENOMIC DNA]</scope>
    <source>
        <strain evidence="4">E3</strain>
    </source>
</reference>
<dbReference type="EMBL" id="OVEO01000012">
    <property type="protein sequence ID" value="SPQ99623.1"/>
    <property type="molecule type" value="Genomic_DNA"/>
</dbReference>
<dbReference type="Gene3D" id="3.30.70.580">
    <property type="entry name" value="Pseudouridine synthase I, catalytic domain, N-terminal subdomain"/>
    <property type="match status" value="1"/>
</dbReference>
<evidence type="ECO:0000256" key="2">
    <source>
        <dbReference type="PROSITE-ProRule" id="PRU00182"/>
    </source>
</evidence>
<evidence type="ECO:0000259" key="3">
    <source>
        <dbReference type="SMART" id="SM00363"/>
    </source>
</evidence>
<protein>
    <recommendedName>
        <fullName evidence="3">RNA-binding S4 domain-containing protein</fullName>
    </recommendedName>
</protein>
<name>A0A0G4J8J8_PLABS</name>
<feature type="domain" description="RNA-binding S4" evidence="3">
    <location>
        <begin position="17"/>
        <end position="84"/>
    </location>
</feature>
<dbReference type="GO" id="GO:0003723">
    <property type="term" value="F:RNA binding"/>
    <property type="evidence" value="ECO:0007669"/>
    <property type="project" value="UniProtKB-KW"/>
</dbReference>
<dbReference type="InterPro" id="IPR050343">
    <property type="entry name" value="RsuA_PseudoU_synthase"/>
</dbReference>
<dbReference type="OMA" id="QGKYHQV"/>
<evidence type="ECO:0000313" key="6">
    <source>
        <dbReference type="Proteomes" id="UP000039324"/>
    </source>
</evidence>
<proteinExistence type="predicted"/>
<dbReference type="InterPro" id="IPR036986">
    <property type="entry name" value="S4_RNA-bd_sf"/>
</dbReference>
<dbReference type="InterPro" id="IPR020103">
    <property type="entry name" value="PsdUridine_synth_cat_dom_sf"/>
</dbReference>
<dbReference type="PROSITE" id="PS50889">
    <property type="entry name" value="S4"/>
    <property type="match status" value="1"/>
</dbReference>
<evidence type="ECO:0000313" key="5">
    <source>
        <dbReference type="EMBL" id="SPQ99623.1"/>
    </source>
</evidence>
<reference evidence="5 7" key="2">
    <citation type="submission" date="2018-03" db="EMBL/GenBank/DDBJ databases">
        <authorList>
            <person name="Fogelqvist J."/>
        </authorList>
    </citation>
    <scope>NUCLEOTIDE SEQUENCE [LARGE SCALE GENOMIC DNA]</scope>
</reference>
<dbReference type="GO" id="GO:0009982">
    <property type="term" value="F:pseudouridine synthase activity"/>
    <property type="evidence" value="ECO:0007669"/>
    <property type="project" value="InterPro"/>
</dbReference>
<keyword evidence="5" id="KW-0496">Mitochondrion</keyword>
<dbReference type="Proteomes" id="UP000039324">
    <property type="component" value="Unassembled WGS sequence"/>
</dbReference>
<keyword evidence="1" id="KW-0413">Isomerase</keyword>
<dbReference type="STRING" id="37360.A0A0G4J8J8"/>
<dbReference type="Gene3D" id="3.30.70.1560">
    <property type="entry name" value="Alpha-L RNA-binding motif"/>
    <property type="match status" value="1"/>
</dbReference>
<dbReference type="Gene3D" id="3.10.290.10">
    <property type="entry name" value="RNA-binding S4 domain"/>
    <property type="match status" value="1"/>
</dbReference>
<dbReference type="Pfam" id="PF01479">
    <property type="entry name" value="S4"/>
    <property type="match status" value="1"/>
</dbReference>
<dbReference type="PANTHER" id="PTHR47683:SF2">
    <property type="entry name" value="RNA-BINDING S4 DOMAIN-CONTAINING PROTEIN"/>
    <property type="match status" value="1"/>
</dbReference>
<gene>
    <name evidence="4" type="ORF">PBRA_003261</name>
    <name evidence="5" type="ORF">PLBR_LOCUS6838</name>
</gene>
<evidence type="ECO:0000313" key="4">
    <source>
        <dbReference type="EMBL" id="CEP03654.1"/>
    </source>
</evidence>
<dbReference type="PANTHER" id="PTHR47683">
    <property type="entry name" value="PSEUDOURIDINE SYNTHASE FAMILY PROTEIN-RELATED"/>
    <property type="match status" value="1"/>
</dbReference>
<dbReference type="SMART" id="SM00363">
    <property type="entry name" value="S4"/>
    <property type="match status" value="1"/>
</dbReference>
<dbReference type="InterPro" id="IPR006145">
    <property type="entry name" value="PsdUridine_synth_RsuA/RluA"/>
</dbReference>
<evidence type="ECO:0000256" key="1">
    <source>
        <dbReference type="ARBA" id="ARBA00023235"/>
    </source>
</evidence>
<dbReference type="EMBL" id="CDSF01000155">
    <property type="protein sequence ID" value="CEP03654.1"/>
    <property type="molecule type" value="Genomic_DNA"/>
</dbReference>
<sequence>MLAGRIVSRRRPFCSMVRLNKALASKGICSRREADDYIRSGKVRVDGVVVDQLGSKVRPAQRIDLDQGEVNARRHLATVLFHKPVGIVSSQAEPGERPARSFIELDAELAVCGRLDKMSHGLLVMTEDGALARRLIGGRDLIEKEYNVEYEGDELNHLQLDLLRNGSMIIEGVQIRRCVVDVVGDHRLRMILVEGRNQQIRRMLRIVGAHVTSLCRTRIGNVHLGDLQPGQWRLMQPGDVF</sequence>
<accession>A0A0G4J8J8</accession>
<dbReference type="Proteomes" id="UP000290189">
    <property type="component" value="Unassembled WGS sequence"/>
</dbReference>
<dbReference type="GO" id="GO:0001522">
    <property type="term" value="P:pseudouridine synthesis"/>
    <property type="evidence" value="ECO:0007669"/>
    <property type="project" value="InterPro"/>
</dbReference>
<dbReference type="SUPFAM" id="SSF55120">
    <property type="entry name" value="Pseudouridine synthase"/>
    <property type="match status" value="1"/>
</dbReference>